<keyword evidence="2" id="KW-0539">Nucleus</keyword>
<dbReference type="CDD" id="cd22005">
    <property type="entry name" value="HMG-box_AtHMGB1-like"/>
    <property type="match status" value="1"/>
</dbReference>
<evidence type="ECO:0000256" key="3">
    <source>
        <dbReference type="SAM" id="MobiDB-lite"/>
    </source>
</evidence>
<dbReference type="PROSITE" id="PS50118">
    <property type="entry name" value="HMG_BOX_2"/>
    <property type="match status" value="2"/>
</dbReference>
<dbReference type="Pfam" id="PF00505">
    <property type="entry name" value="HMG_box"/>
    <property type="match status" value="2"/>
</dbReference>
<reference evidence="5" key="1">
    <citation type="submission" date="2021-01" db="EMBL/GenBank/DDBJ databases">
        <authorList>
            <person name="Corre E."/>
            <person name="Pelletier E."/>
            <person name="Niang G."/>
            <person name="Scheremetjew M."/>
            <person name="Finn R."/>
            <person name="Kale V."/>
            <person name="Holt S."/>
            <person name="Cochrane G."/>
            <person name="Meng A."/>
            <person name="Brown T."/>
            <person name="Cohen L."/>
        </authorList>
    </citation>
    <scope>NUCLEOTIDE SEQUENCE</scope>
    <source>
        <strain evidence="5">RCC856</strain>
    </source>
</reference>
<feature type="domain" description="HMG box" evidence="4">
    <location>
        <begin position="255"/>
        <end position="318"/>
    </location>
</feature>
<dbReference type="GO" id="GO:0005634">
    <property type="term" value="C:nucleus"/>
    <property type="evidence" value="ECO:0007669"/>
    <property type="project" value="UniProtKB-UniRule"/>
</dbReference>
<accession>A0A7S3E0H9</accession>
<protein>
    <recommendedName>
        <fullName evidence="4">HMG box domain-containing protein</fullName>
    </recommendedName>
</protein>
<name>A0A7S3E0H9_9CHLO</name>
<dbReference type="AlphaFoldDB" id="A0A7S3E0H9"/>
<dbReference type="SMART" id="SM00398">
    <property type="entry name" value="HMG"/>
    <property type="match status" value="2"/>
</dbReference>
<evidence type="ECO:0000256" key="2">
    <source>
        <dbReference type="PROSITE-ProRule" id="PRU00267"/>
    </source>
</evidence>
<gene>
    <name evidence="5" type="ORF">CLAU1311_LOCUS1311</name>
</gene>
<feature type="region of interest" description="Disordered" evidence="3">
    <location>
        <begin position="45"/>
        <end position="176"/>
    </location>
</feature>
<proteinExistence type="predicted"/>
<dbReference type="SUPFAM" id="SSF47095">
    <property type="entry name" value="HMG-box"/>
    <property type="match status" value="2"/>
</dbReference>
<dbReference type="EMBL" id="HBHU01002023">
    <property type="protein sequence ID" value="CAE0010821.1"/>
    <property type="molecule type" value="Transcribed_RNA"/>
</dbReference>
<dbReference type="PANTHER" id="PTHR48112">
    <property type="entry name" value="HIGH MOBILITY GROUP PROTEIN DSP1"/>
    <property type="match status" value="1"/>
</dbReference>
<evidence type="ECO:0000256" key="1">
    <source>
        <dbReference type="ARBA" id="ARBA00023125"/>
    </source>
</evidence>
<feature type="compositionally biased region" description="Polar residues" evidence="3">
    <location>
        <begin position="49"/>
        <end position="63"/>
    </location>
</feature>
<feature type="compositionally biased region" description="Basic residues" evidence="3">
    <location>
        <begin position="151"/>
        <end position="165"/>
    </location>
</feature>
<dbReference type="InterPro" id="IPR009071">
    <property type="entry name" value="HMG_box_dom"/>
</dbReference>
<dbReference type="InterPro" id="IPR036910">
    <property type="entry name" value="HMG_box_dom_sf"/>
</dbReference>
<dbReference type="GO" id="GO:0003677">
    <property type="term" value="F:DNA binding"/>
    <property type="evidence" value="ECO:0007669"/>
    <property type="project" value="UniProtKB-UniRule"/>
</dbReference>
<feature type="compositionally biased region" description="Basic and acidic residues" evidence="3">
    <location>
        <begin position="122"/>
        <end position="150"/>
    </location>
</feature>
<feature type="domain" description="HMG box" evidence="4">
    <location>
        <begin position="172"/>
        <end position="241"/>
    </location>
</feature>
<dbReference type="InterPro" id="IPR050342">
    <property type="entry name" value="HMGB"/>
</dbReference>
<evidence type="ECO:0000259" key="4">
    <source>
        <dbReference type="PROSITE" id="PS50118"/>
    </source>
</evidence>
<dbReference type="PANTHER" id="PTHR48112:SF22">
    <property type="entry name" value="MITOCHONDRIAL TRANSCRIPTION FACTOR A, ISOFORM B"/>
    <property type="match status" value="1"/>
</dbReference>
<organism evidence="5">
    <name type="scientific">Chloropicon laureae</name>
    <dbReference type="NCBI Taxonomy" id="464258"/>
    <lineage>
        <taxon>Eukaryota</taxon>
        <taxon>Viridiplantae</taxon>
        <taxon>Chlorophyta</taxon>
        <taxon>Chloropicophyceae</taxon>
        <taxon>Chloropicales</taxon>
        <taxon>Chloropicaceae</taxon>
        <taxon>Chloropicon</taxon>
    </lineage>
</organism>
<evidence type="ECO:0000313" key="5">
    <source>
        <dbReference type="EMBL" id="CAE0010821.1"/>
    </source>
</evidence>
<feature type="DNA-binding region" description="HMG box" evidence="2">
    <location>
        <begin position="255"/>
        <end position="318"/>
    </location>
</feature>
<dbReference type="Gene3D" id="1.10.30.10">
    <property type="entry name" value="High mobility group box domain"/>
    <property type="match status" value="2"/>
</dbReference>
<keyword evidence="1 2" id="KW-0238">DNA-binding</keyword>
<sequence>MAEQGQYGFPAPQWQYQTGMYAPMYNTGTMGISTGAMDPYAGMRFQGQMGVSPQPFQTQQQLGASLGVQKGGVKKGKKTAGKSPAGKAKPKKKPKKPKKKKPKKKPKKNKADLAKKKAAQKKASEAAKQKKLRQAETARKKKEKEREREAAKKKKMLTKTGKKKKERDPNAPKRARTAFNFFLDSFREDYKKDHPDSKGVVDVTRAGSERWKQMTPDEKASFEQMASVAREAYTKAKEEYEAQGGQAKFKLLKGPPRPPTAYFMFLNDFRQEYKQKHPDVKGIKEMSREAGIKWRAMSQQDKEPFESKAKAAKEQYIRLKDMTPEERIRATADCPQGKVYAAFM</sequence>
<feature type="DNA-binding region" description="HMG box" evidence="2">
    <location>
        <begin position="172"/>
        <end position="241"/>
    </location>
</feature>
<feature type="compositionally biased region" description="Basic residues" evidence="3">
    <location>
        <begin position="88"/>
        <end position="108"/>
    </location>
</feature>